<dbReference type="InterPro" id="IPR034819">
    <property type="entry name" value="CPEB"/>
</dbReference>
<dbReference type="GO" id="GO:0043005">
    <property type="term" value="C:neuron projection"/>
    <property type="evidence" value="ECO:0007669"/>
    <property type="project" value="TreeGrafter"/>
</dbReference>
<dbReference type="Pfam" id="PF00076">
    <property type="entry name" value="RRM_1"/>
    <property type="match status" value="1"/>
</dbReference>
<dbReference type="InterPro" id="IPR032296">
    <property type="entry name" value="CEBP_ZZ"/>
</dbReference>
<organism evidence="5 6">
    <name type="scientific">Ditylenchus destructor</name>
    <dbReference type="NCBI Taxonomy" id="166010"/>
    <lineage>
        <taxon>Eukaryota</taxon>
        <taxon>Metazoa</taxon>
        <taxon>Ecdysozoa</taxon>
        <taxon>Nematoda</taxon>
        <taxon>Chromadorea</taxon>
        <taxon>Rhabditida</taxon>
        <taxon>Tylenchina</taxon>
        <taxon>Tylenchomorpha</taxon>
        <taxon>Sphaerularioidea</taxon>
        <taxon>Anguinidae</taxon>
        <taxon>Anguininae</taxon>
        <taxon>Ditylenchus</taxon>
    </lineage>
</organism>
<dbReference type="GO" id="GO:2000766">
    <property type="term" value="P:negative regulation of cytoplasmic translation"/>
    <property type="evidence" value="ECO:0007669"/>
    <property type="project" value="TreeGrafter"/>
</dbReference>
<dbReference type="PANTHER" id="PTHR12566">
    <property type="entry name" value="CYTOPLASMIC POLYADENYLATION ELEMENT BINDING PROTEIN CPEB"/>
    <property type="match status" value="1"/>
</dbReference>
<evidence type="ECO:0000313" key="5">
    <source>
        <dbReference type="EMBL" id="KAI1703395.1"/>
    </source>
</evidence>
<proteinExistence type="predicted"/>
<feature type="domain" description="RRM" evidence="4">
    <location>
        <begin position="206"/>
        <end position="284"/>
    </location>
</feature>
<sequence>MSLYSPFMTTSPSLYSPFFAATSPLTQNWETNEVNSNEVNRQQPIQEYQISERAREAFFFGPSFSAPALESGCQDTERVTYPRRRKPSSPAIFLQQYSTKVFIGGLPIGIVCETLYNNFIVFGALKIDWPKKTSEHSNPTDGYAFVVFEQEVSVLKMLQSCVIKGNRVVHRLHMPNSQSHSVEIKVWELKNAVYVGNHGWRKYRRFSVFIGGLPRTCSADFLVGSLESSLGNIVYCSIEQDKWTQYPKGAARVVFASKESYIKSIAVHELPIRFPEGNRKIEIKPFLASNMPCDKCGVTGSSKFCKEMICLAYFCDGCWKSEHSRGPGMSTHEAMKKTSRNLKSK</sequence>
<dbReference type="GO" id="GO:0000900">
    <property type="term" value="F:mRNA regulatory element binding translation repressor activity"/>
    <property type="evidence" value="ECO:0007669"/>
    <property type="project" value="TreeGrafter"/>
</dbReference>
<dbReference type="GO" id="GO:0043022">
    <property type="term" value="F:ribosome binding"/>
    <property type="evidence" value="ECO:0007669"/>
    <property type="project" value="TreeGrafter"/>
</dbReference>
<protein>
    <submittedName>
        <fullName evidence="5">RNA recognition motif domain-containing protein</fullName>
    </submittedName>
</protein>
<comment type="caution">
    <text evidence="5">The sequence shown here is derived from an EMBL/GenBank/DDBJ whole genome shotgun (WGS) entry which is preliminary data.</text>
</comment>
<dbReference type="Proteomes" id="UP001201812">
    <property type="component" value="Unassembled WGS sequence"/>
</dbReference>
<dbReference type="Pfam" id="PF16367">
    <property type="entry name" value="RRM_7"/>
    <property type="match status" value="1"/>
</dbReference>
<evidence type="ECO:0000256" key="1">
    <source>
        <dbReference type="ARBA" id="ARBA00022884"/>
    </source>
</evidence>
<dbReference type="InterPro" id="IPR000504">
    <property type="entry name" value="RRM_dom"/>
</dbReference>
<evidence type="ECO:0000256" key="3">
    <source>
        <dbReference type="SAM" id="MobiDB-lite"/>
    </source>
</evidence>
<feature type="region of interest" description="Disordered" evidence="3">
    <location>
        <begin position="324"/>
        <end position="345"/>
    </location>
</feature>
<dbReference type="EMBL" id="JAKKPZ010000083">
    <property type="protein sequence ID" value="KAI1703395.1"/>
    <property type="molecule type" value="Genomic_DNA"/>
</dbReference>
<name>A0AAD4QY65_9BILA</name>
<dbReference type="GO" id="GO:0005634">
    <property type="term" value="C:nucleus"/>
    <property type="evidence" value="ECO:0007669"/>
    <property type="project" value="TreeGrafter"/>
</dbReference>
<dbReference type="Gene3D" id="3.30.70.330">
    <property type="match status" value="2"/>
</dbReference>
<dbReference type="GO" id="GO:0003730">
    <property type="term" value="F:mRNA 3'-UTR binding"/>
    <property type="evidence" value="ECO:0007669"/>
    <property type="project" value="InterPro"/>
</dbReference>
<feature type="domain" description="RRM" evidence="4">
    <location>
        <begin position="99"/>
        <end position="189"/>
    </location>
</feature>
<dbReference type="GO" id="GO:0008135">
    <property type="term" value="F:translation factor activity, RNA binding"/>
    <property type="evidence" value="ECO:0007669"/>
    <property type="project" value="TreeGrafter"/>
</dbReference>
<dbReference type="InterPro" id="IPR035979">
    <property type="entry name" value="RBD_domain_sf"/>
</dbReference>
<dbReference type="SUPFAM" id="SSF54928">
    <property type="entry name" value="RNA-binding domain, RBD"/>
    <property type="match status" value="1"/>
</dbReference>
<keyword evidence="1 2" id="KW-0694">RNA-binding</keyword>
<dbReference type="InterPro" id="IPR012677">
    <property type="entry name" value="Nucleotide-bd_a/b_plait_sf"/>
</dbReference>
<dbReference type="Pfam" id="PF16366">
    <property type="entry name" value="CEBP_ZZ"/>
    <property type="match status" value="1"/>
</dbReference>
<accession>A0AAD4QY65</accession>
<dbReference type="PANTHER" id="PTHR12566:SF12">
    <property type="entry name" value="TRANSLATIONAL REGULATOR ORB2"/>
    <property type="match status" value="1"/>
</dbReference>
<keyword evidence="6" id="KW-1185">Reference proteome</keyword>
<evidence type="ECO:0000256" key="2">
    <source>
        <dbReference type="PROSITE-ProRule" id="PRU00176"/>
    </source>
</evidence>
<dbReference type="CDD" id="cd19757">
    <property type="entry name" value="Bbox1"/>
    <property type="match status" value="1"/>
</dbReference>
<evidence type="ECO:0000259" key="4">
    <source>
        <dbReference type="PROSITE" id="PS50102"/>
    </source>
</evidence>
<reference evidence="5" key="1">
    <citation type="submission" date="2022-01" db="EMBL/GenBank/DDBJ databases">
        <title>Genome Sequence Resource for Two Populations of Ditylenchus destructor, the Migratory Endoparasitic Phytonematode.</title>
        <authorList>
            <person name="Zhang H."/>
            <person name="Lin R."/>
            <person name="Xie B."/>
        </authorList>
    </citation>
    <scope>NUCLEOTIDE SEQUENCE</scope>
    <source>
        <strain evidence="5">BazhouSP</strain>
    </source>
</reference>
<dbReference type="Gene3D" id="4.10.640.40">
    <property type="entry name" value="Cytoplasmic polyadenylation element-binding protein, ZZ domain"/>
    <property type="match status" value="1"/>
</dbReference>
<evidence type="ECO:0000313" key="6">
    <source>
        <dbReference type="Proteomes" id="UP001201812"/>
    </source>
</evidence>
<gene>
    <name evidence="5" type="ORF">DdX_14936</name>
</gene>
<dbReference type="SMART" id="SM00360">
    <property type="entry name" value="RRM"/>
    <property type="match status" value="2"/>
</dbReference>
<dbReference type="PROSITE" id="PS50102">
    <property type="entry name" value="RRM"/>
    <property type="match status" value="2"/>
</dbReference>
<dbReference type="AlphaFoldDB" id="A0AAD4QY65"/>
<dbReference type="GO" id="GO:0045202">
    <property type="term" value="C:synapse"/>
    <property type="evidence" value="ECO:0007669"/>
    <property type="project" value="TreeGrafter"/>
</dbReference>
<dbReference type="GO" id="GO:0005737">
    <property type="term" value="C:cytoplasm"/>
    <property type="evidence" value="ECO:0007669"/>
    <property type="project" value="TreeGrafter"/>
</dbReference>
<dbReference type="InterPro" id="IPR038446">
    <property type="entry name" value="CEBP_ZZ_sf"/>
</dbReference>